<proteinExistence type="predicted"/>
<dbReference type="Gene3D" id="1.20.1280.290">
    <property type="match status" value="1"/>
</dbReference>
<sequence>MTITPFEMMLITSTILEFNPILQTIKIIKLKEAKDVSIWTYMIIFIIGVMWLVYSIQIDSLPLIIGNAIKIFASSTVIIVYMRYRKGRYSID</sequence>
<keyword evidence="3" id="KW-1185">Reference proteome</keyword>
<evidence type="ECO:0000313" key="2">
    <source>
        <dbReference type="EMBL" id="MDM5270870.1"/>
    </source>
</evidence>
<keyword evidence="1" id="KW-1133">Transmembrane helix</keyword>
<evidence type="ECO:0000256" key="1">
    <source>
        <dbReference type="SAM" id="Phobius"/>
    </source>
</evidence>
<evidence type="ECO:0000313" key="3">
    <source>
        <dbReference type="Proteomes" id="UP001169069"/>
    </source>
</evidence>
<accession>A0ABT7QVK3</accession>
<dbReference type="InterPro" id="IPR004316">
    <property type="entry name" value="SWEET_rpt"/>
</dbReference>
<reference evidence="2" key="1">
    <citation type="submission" date="2023-01" db="EMBL/GenBank/DDBJ databases">
        <title>Sulfurovum sp. zt1-1 genome assembly.</title>
        <authorList>
            <person name="Wang J."/>
        </authorList>
    </citation>
    <scope>NUCLEOTIDE SEQUENCE</scope>
    <source>
        <strain evidence="2">Zt1-1</strain>
    </source>
</reference>
<keyword evidence="1" id="KW-0812">Transmembrane</keyword>
<gene>
    <name evidence="2" type="ORF">PGH07_01610</name>
</gene>
<feature type="transmembrane region" description="Helical" evidence="1">
    <location>
        <begin position="60"/>
        <end position="82"/>
    </location>
</feature>
<protein>
    <submittedName>
        <fullName evidence="2">SemiSWEET family transporter</fullName>
    </submittedName>
</protein>
<name>A0ABT7QVK3_9BACT</name>
<comment type="caution">
    <text evidence="2">The sequence shown here is derived from an EMBL/GenBank/DDBJ whole genome shotgun (WGS) entry which is preliminary data.</text>
</comment>
<dbReference type="EMBL" id="JAQIBD010000001">
    <property type="protein sequence ID" value="MDM5270870.1"/>
    <property type="molecule type" value="Genomic_DNA"/>
</dbReference>
<organism evidence="2 3">
    <name type="scientific">Sulfurovum zhangzhouensis</name>
    <dbReference type="NCBI Taxonomy" id="3019067"/>
    <lineage>
        <taxon>Bacteria</taxon>
        <taxon>Pseudomonadati</taxon>
        <taxon>Campylobacterota</taxon>
        <taxon>Epsilonproteobacteria</taxon>
        <taxon>Campylobacterales</taxon>
        <taxon>Sulfurovaceae</taxon>
        <taxon>Sulfurovum</taxon>
    </lineage>
</organism>
<feature type="transmembrane region" description="Helical" evidence="1">
    <location>
        <begin position="36"/>
        <end position="54"/>
    </location>
</feature>
<keyword evidence="1" id="KW-0472">Membrane</keyword>
<dbReference type="Proteomes" id="UP001169069">
    <property type="component" value="Unassembled WGS sequence"/>
</dbReference>
<dbReference type="Pfam" id="PF03083">
    <property type="entry name" value="MtN3_slv"/>
    <property type="match status" value="1"/>
</dbReference>
<dbReference type="RefSeq" id="WP_289412146.1">
    <property type="nucleotide sequence ID" value="NZ_JAQIBD010000001.1"/>
</dbReference>